<sequence length="230" mass="26606">MTKKAAEGRVRIPRYCIVPLLFSFLYNNLVYVGCRLIAGDWPHHQLLFSWEEKIPLVPWTIAIYFGCYIFWAVNYILIGMQGREYCYRFCVGDVLSRTVCALCFLLYPTTIVRPEITGSGLWNDLLRLLYTIDAPDNLFPSIHCLVSWFCFVGIRGRKNISRWYKVFSCGAALAVCVSVLTTKQHGILDVFAGIFLAEFFFWLGMNTNLYRIHQRWLQPVSQGIFGREKG</sequence>
<keyword evidence="1" id="KW-1133">Transmembrane helix</keyword>
<name>A0A9D1JEJ9_9FIRM</name>
<evidence type="ECO:0000313" key="2">
    <source>
        <dbReference type="EMBL" id="HIR91978.1"/>
    </source>
</evidence>
<evidence type="ECO:0000256" key="1">
    <source>
        <dbReference type="SAM" id="Phobius"/>
    </source>
</evidence>
<evidence type="ECO:0000313" key="3">
    <source>
        <dbReference type="Proteomes" id="UP000886841"/>
    </source>
</evidence>
<comment type="caution">
    <text evidence="2">The sequence shown here is derived from an EMBL/GenBank/DDBJ whole genome shotgun (WGS) entry which is preliminary data.</text>
</comment>
<feature type="transmembrane region" description="Helical" evidence="1">
    <location>
        <begin position="163"/>
        <end position="181"/>
    </location>
</feature>
<proteinExistence type="predicted"/>
<reference evidence="2" key="1">
    <citation type="submission" date="2020-10" db="EMBL/GenBank/DDBJ databases">
        <authorList>
            <person name="Gilroy R."/>
        </authorList>
    </citation>
    <scope>NUCLEOTIDE SEQUENCE</scope>
    <source>
        <strain evidence="2">ChiSxjej1B13-7041</strain>
    </source>
</reference>
<feature type="transmembrane region" description="Helical" evidence="1">
    <location>
        <begin position="187"/>
        <end position="205"/>
    </location>
</feature>
<accession>A0A9D1JEJ9</accession>
<dbReference type="AlphaFoldDB" id="A0A9D1JEJ9"/>
<protein>
    <submittedName>
        <fullName evidence="2">Phosphatase PAP2 family protein</fullName>
    </submittedName>
</protein>
<organism evidence="2 3">
    <name type="scientific">Candidatus Egerieimonas intestinavium</name>
    <dbReference type="NCBI Taxonomy" id="2840777"/>
    <lineage>
        <taxon>Bacteria</taxon>
        <taxon>Bacillati</taxon>
        <taxon>Bacillota</taxon>
        <taxon>Clostridia</taxon>
        <taxon>Lachnospirales</taxon>
        <taxon>Lachnospiraceae</taxon>
        <taxon>Lachnospiraceae incertae sedis</taxon>
        <taxon>Candidatus Egerieimonas</taxon>
    </lineage>
</organism>
<feature type="transmembrane region" description="Helical" evidence="1">
    <location>
        <begin position="12"/>
        <end position="38"/>
    </location>
</feature>
<dbReference type="EMBL" id="DVHU01000008">
    <property type="protein sequence ID" value="HIR91978.1"/>
    <property type="molecule type" value="Genomic_DNA"/>
</dbReference>
<reference evidence="2" key="2">
    <citation type="journal article" date="2021" name="PeerJ">
        <title>Extensive microbial diversity within the chicken gut microbiome revealed by metagenomics and culture.</title>
        <authorList>
            <person name="Gilroy R."/>
            <person name="Ravi A."/>
            <person name="Getino M."/>
            <person name="Pursley I."/>
            <person name="Horton D.L."/>
            <person name="Alikhan N.F."/>
            <person name="Baker D."/>
            <person name="Gharbi K."/>
            <person name="Hall N."/>
            <person name="Watson M."/>
            <person name="Adriaenssens E.M."/>
            <person name="Foster-Nyarko E."/>
            <person name="Jarju S."/>
            <person name="Secka A."/>
            <person name="Antonio M."/>
            <person name="Oren A."/>
            <person name="Chaudhuri R.R."/>
            <person name="La Ragione R."/>
            <person name="Hildebrand F."/>
            <person name="Pallen M.J."/>
        </authorList>
    </citation>
    <scope>NUCLEOTIDE SEQUENCE</scope>
    <source>
        <strain evidence="2">ChiSxjej1B13-7041</strain>
    </source>
</reference>
<feature type="transmembrane region" description="Helical" evidence="1">
    <location>
        <begin position="58"/>
        <end position="78"/>
    </location>
</feature>
<gene>
    <name evidence="2" type="ORF">IAB98_00980</name>
</gene>
<keyword evidence="1" id="KW-0812">Transmembrane</keyword>
<keyword evidence="1" id="KW-0472">Membrane</keyword>
<dbReference type="Proteomes" id="UP000886841">
    <property type="component" value="Unassembled WGS sequence"/>
</dbReference>